<dbReference type="Proteomes" id="UP001497522">
    <property type="component" value="Chromosome 2"/>
</dbReference>
<name>A0ABP1B7D4_9BRYO</name>
<organism evidence="1 2">
    <name type="scientific">Sphagnum jensenii</name>
    <dbReference type="NCBI Taxonomy" id="128206"/>
    <lineage>
        <taxon>Eukaryota</taxon>
        <taxon>Viridiplantae</taxon>
        <taxon>Streptophyta</taxon>
        <taxon>Embryophyta</taxon>
        <taxon>Bryophyta</taxon>
        <taxon>Sphagnophytina</taxon>
        <taxon>Sphagnopsida</taxon>
        <taxon>Sphagnales</taxon>
        <taxon>Sphagnaceae</taxon>
        <taxon>Sphagnum</taxon>
    </lineage>
</organism>
<sequence>MDKACEFYGAQFWIEERIGGSVRQPAYSKCCDGGKVAIPRICTPLDFLGMLRDVQNGELRKNIRLYNVAFAFTSTRVQSVSFELGPGNRQLRNPNLSQVTLMAIRDILGRYNPYVRVFERVADRLAAHPAEEVRVVLTATRNHGSDMDPP</sequence>
<accession>A0ABP1B7D4</accession>
<reference evidence="1 2" key="1">
    <citation type="submission" date="2024-03" db="EMBL/GenBank/DDBJ databases">
        <authorList>
            <consortium name="ELIXIR-Norway"/>
            <consortium name="Elixir Norway"/>
        </authorList>
    </citation>
    <scope>NUCLEOTIDE SEQUENCE [LARGE SCALE GENOMIC DNA]</scope>
</reference>
<proteinExistence type="predicted"/>
<keyword evidence="2" id="KW-1185">Reference proteome</keyword>
<evidence type="ECO:0000313" key="1">
    <source>
        <dbReference type="EMBL" id="CAK9871060.1"/>
    </source>
</evidence>
<dbReference type="EMBL" id="OZ023703">
    <property type="protein sequence ID" value="CAK9871060.1"/>
    <property type="molecule type" value="Genomic_DNA"/>
</dbReference>
<evidence type="ECO:0000313" key="2">
    <source>
        <dbReference type="Proteomes" id="UP001497522"/>
    </source>
</evidence>
<protein>
    <submittedName>
        <fullName evidence="1">Uncharacterized protein</fullName>
    </submittedName>
</protein>
<gene>
    <name evidence="1" type="ORF">CSSPJE1EN2_LOCUS13728</name>
</gene>